<dbReference type="Proteomes" id="UP000326759">
    <property type="component" value="Unassembled WGS sequence"/>
</dbReference>
<reference evidence="2 3" key="1">
    <citation type="journal article" date="2019" name="PLoS Biol.">
        <title>Sex chromosomes control vertical transmission of feminizing Wolbachia symbionts in an isopod.</title>
        <authorList>
            <person name="Becking T."/>
            <person name="Chebbi M.A."/>
            <person name="Giraud I."/>
            <person name="Moumen B."/>
            <person name="Laverre T."/>
            <person name="Caubet Y."/>
            <person name="Peccoud J."/>
            <person name="Gilbert C."/>
            <person name="Cordaux R."/>
        </authorList>
    </citation>
    <scope>NUCLEOTIDE SEQUENCE [LARGE SCALE GENOMIC DNA]</scope>
    <source>
        <strain evidence="2">ANa2</strain>
        <tissue evidence="2">Whole body excluding digestive tract and cuticle</tissue>
    </source>
</reference>
<proteinExistence type="predicted"/>
<protein>
    <submittedName>
        <fullName evidence="2">Uncharacterized protein</fullName>
    </submittedName>
</protein>
<feature type="signal peptide" evidence="1">
    <location>
        <begin position="1"/>
        <end position="20"/>
    </location>
</feature>
<dbReference type="EMBL" id="SEYY01024329">
    <property type="protein sequence ID" value="KAB7494208.1"/>
    <property type="molecule type" value="Genomic_DNA"/>
</dbReference>
<accession>A0A5N5SKH0</accession>
<feature type="chain" id="PRO_5024425651" evidence="1">
    <location>
        <begin position="21"/>
        <end position="189"/>
    </location>
</feature>
<evidence type="ECO:0000313" key="3">
    <source>
        <dbReference type="Proteomes" id="UP000326759"/>
    </source>
</evidence>
<name>A0A5N5SKH0_9CRUS</name>
<sequence>MRYMVHLIFTILFYISGTNCLNLPLISGGGNEGGVLGNVLQGGILDLELLNSLNLDQIVTDALGLITGILNLEGECLSCGNLDVTSTLVSCLKATTAATENVLVGAVASVACLFGECNGLGLLTPVDCPTEGCQDSAIEGPILSRRKRQANPLDSLFEYIDNVVCKLVNPVVASILTLILDILLSVLNL</sequence>
<evidence type="ECO:0000313" key="2">
    <source>
        <dbReference type="EMBL" id="KAB7494208.1"/>
    </source>
</evidence>
<dbReference type="AlphaFoldDB" id="A0A5N5SKH0"/>
<keyword evidence="3" id="KW-1185">Reference proteome</keyword>
<keyword evidence="1" id="KW-0732">Signal</keyword>
<gene>
    <name evidence="2" type="ORF">Anas_05161</name>
</gene>
<evidence type="ECO:0000256" key="1">
    <source>
        <dbReference type="SAM" id="SignalP"/>
    </source>
</evidence>
<dbReference type="OrthoDB" id="10463118at2759"/>
<organism evidence="2 3">
    <name type="scientific">Armadillidium nasatum</name>
    <dbReference type="NCBI Taxonomy" id="96803"/>
    <lineage>
        <taxon>Eukaryota</taxon>
        <taxon>Metazoa</taxon>
        <taxon>Ecdysozoa</taxon>
        <taxon>Arthropoda</taxon>
        <taxon>Crustacea</taxon>
        <taxon>Multicrustacea</taxon>
        <taxon>Malacostraca</taxon>
        <taxon>Eumalacostraca</taxon>
        <taxon>Peracarida</taxon>
        <taxon>Isopoda</taxon>
        <taxon>Oniscidea</taxon>
        <taxon>Crinocheta</taxon>
        <taxon>Armadillidiidae</taxon>
        <taxon>Armadillidium</taxon>
    </lineage>
</organism>
<comment type="caution">
    <text evidence="2">The sequence shown here is derived from an EMBL/GenBank/DDBJ whole genome shotgun (WGS) entry which is preliminary data.</text>
</comment>